<evidence type="ECO:0000256" key="27">
    <source>
        <dbReference type="ARBA" id="ARBA00048209"/>
    </source>
</evidence>
<organism evidence="32 33">
    <name type="scientific">Stegodyphus mimosarum</name>
    <name type="common">African social velvet spider</name>
    <dbReference type="NCBI Taxonomy" id="407821"/>
    <lineage>
        <taxon>Eukaryota</taxon>
        <taxon>Metazoa</taxon>
        <taxon>Ecdysozoa</taxon>
        <taxon>Arthropoda</taxon>
        <taxon>Chelicerata</taxon>
        <taxon>Arachnida</taxon>
        <taxon>Araneae</taxon>
        <taxon>Araneomorphae</taxon>
        <taxon>Entelegynae</taxon>
        <taxon>Eresoidea</taxon>
        <taxon>Eresidae</taxon>
        <taxon>Stegodyphus</taxon>
    </lineage>
</organism>
<evidence type="ECO:0000256" key="22">
    <source>
        <dbReference type="ARBA" id="ARBA00047322"/>
    </source>
</evidence>
<dbReference type="SUPFAM" id="SSF53649">
    <property type="entry name" value="Alkaline phosphatase-like"/>
    <property type="match status" value="1"/>
</dbReference>
<accession>A0A087UBE3</accession>
<dbReference type="InterPro" id="IPR002591">
    <property type="entry name" value="Phosphodiest/P_Trfase"/>
</dbReference>
<evidence type="ECO:0000256" key="1">
    <source>
        <dbReference type="ARBA" id="ARBA00001947"/>
    </source>
</evidence>
<evidence type="ECO:0000256" key="7">
    <source>
        <dbReference type="ARBA" id="ARBA00022622"/>
    </source>
</evidence>
<evidence type="ECO:0000256" key="28">
    <source>
        <dbReference type="ARBA" id="ARBA00048234"/>
    </source>
</evidence>
<dbReference type="EMBL" id="KK119093">
    <property type="protein sequence ID" value="KFM74682.1"/>
    <property type="molecule type" value="Genomic_DNA"/>
</dbReference>
<evidence type="ECO:0000256" key="30">
    <source>
        <dbReference type="ARBA" id="ARBA00049092"/>
    </source>
</evidence>
<evidence type="ECO:0000256" key="4">
    <source>
        <dbReference type="ARBA" id="ARBA00012318"/>
    </source>
</evidence>
<comment type="catalytic activity">
    <reaction evidence="24">
        <text>a 1-O-alkyl-sn-glycero-3-phosphocholine + H2O = a 1-O-alkyl-sn-glycerol + phosphocholine + H(+)</text>
        <dbReference type="Rhea" id="RHEA:36083"/>
        <dbReference type="ChEBI" id="CHEBI:15377"/>
        <dbReference type="ChEBI" id="CHEBI:15378"/>
        <dbReference type="ChEBI" id="CHEBI:15850"/>
        <dbReference type="ChEBI" id="CHEBI:30909"/>
        <dbReference type="ChEBI" id="CHEBI:295975"/>
    </reaction>
    <physiologicalReaction direction="left-to-right" evidence="24">
        <dbReference type="Rhea" id="RHEA:36084"/>
    </physiologicalReaction>
</comment>
<evidence type="ECO:0000256" key="10">
    <source>
        <dbReference type="ARBA" id="ARBA00022801"/>
    </source>
</evidence>
<comment type="function">
    <text evidence="20">Choline-specific glycerophosphodiesterase that hydrolyzes glycerophosphocholine (GPC) and lysophosphatidylcholine (LPC) and contributes to supplying choline to the cells. Has a preference for LPC with short (12:0 and 14:0) or polyunsaturated (18:2 and 20:4) fatty acids. In vitro, hydrolyzes only choline-containing lysophospholipids, such as sphingosylphosphorylcholine (SPC), platelet-activating factor (PAF) and lysoPAF, but not other lysophospholipids.</text>
</comment>
<keyword evidence="6" id="KW-0597">Phosphoprotein</keyword>
<evidence type="ECO:0000313" key="33">
    <source>
        <dbReference type="Proteomes" id="UP000054359"/>
    </source>
</evidence>
<keyword evidence="11" id="KW-0862">Zinc</keyword>
<dbReference type="PANTHER" id="PTHR10151">
    <property type="entry name" value="ECTONUCLEOTIDE PYROPHOSPHATASE/PHOSPHODIESTERASE"/>
    <property type="match status" value="1"/>
</dbReference>
<dbReference type="GO" id="GO:0098552">
    <property type="term" value="C:side of membrane"/>
    <property type="evidence" value="ECO:0007669"/>
    <property type="project" value="UniProtKB-KW"/>
</dbReference>
<evidence type="ECO:0000256" key="11">
    <source>
        <dbReference type="ARBA" id="ARBA00022833"/>
    </source>
</evidence>
<keyword evidence="17" id="KW-0449">Lipoprotein</keyword>
<keyword evidence="33" id="KW-1185">Reference proteome</keyword>
<comment type="subcellular location">
    <subcellularLocation>
        <location evidence="2">Cell membrane</location>
        <topology evidence="2">Lipid-anchor</topology>
        <topology evidence="2">GPI-anchor</topology>
    </subcellularLocation>
</comment>
<dbReference type="GO" id="GO:0016042">
    <property type="term" value="P:lipid catabolic process"/>
    <property type="evidence" value="ECO:0007669"/>
    <property type="project" value="UniProtKB-KW"/>
</dbReference>
<evidence type="ECO:0000256" key="24">
    <source>
        <dbReference type="ARBA" id="ARBA00047494"/>
    </source>
</evidence>
<dbReference type="GO" id="GO:0047390">
    <property type="term" value="F:glycerophosphocholine cholinephosphodiesterase activity"/>
    <property type="evidence" value="ECO:0007669"/>
    <property type="project" value="UniProtKB-EC"/>
</dbReference>
<dbReference type="Proteomes" id="UP000054359">
    <property type="component" value="Unassembled WGS sequence"/>
</dbReference>
<comment type="similarity">
    <text evidence="3">Belongs to the nucleotide pyrophosphatase/phosphodiesterase family.</text>
</comment>
<evidence type="ECO:0000256" key="2">
    <source>
        <dbReference type="ARBA" id="ARBA00004609"/>
    </source>
</evidence>
<comment type="catalytic activity">
    <reaction evidence="21">
        <text>1-dodecanoyl-sn-glycero-3-phosphocholine + H2O = 1-dodecanoyl-sn-glycerol + phosphocholine + H(+)</text>
        <dbReference type="Rhea" id="RHEA:41127"/>
        <dbReference type="ChEBI" id="CHEBI:15377"/>
        <dbReference type="ChEBI" id="CHEBI:15378"/>
        <dbReference type="ChEBI" id="CHEBI:74966"/>
        <dbReference type="ChEBI" id="CHEBI:75529"/>
        <dbReference type="ChEBI" id="CHEBI:295975"/>
    </reaction>
    <physiologicalReaction direction="left-to-right" evidence="21">
        <dbReference type="Rhea" id="RHEA:41128"/>
    </physiologicalReaction>
</comment>
<dbReference type="OMA" id="YQLICHV"/>
<dbReference type="Pfam" id="PF01663">
    <property type="entry name" value="Phosphodiest"/>
    <property type="match status" value="1"/>
</dbReference>
<evidence type="ECO:0000256" key="6">
    <source>
        <dbReference type="ARBA" id="ARBA00022553"/>
    </source>
</evidence>
<evidence type="ECO:0000256" key="3">
    <source>
        <dbReference type="ARBA" id="ARBA00010594"/>
    </source>
</evidence>
<dbReference type="CDD" id="cd16018">
    <property type="entry name" value="Enpp"/>
    <property type="match status" value="1"/>
</dbReference>
<dbReference type="Gene3D" id="3.30.1360.180">
    <property type="match status" value="1"/>
</dbReference>
<evidence type="ECO:0000256" key="21">
    <source>
        <dbReference type="ARBA" id="ARBA00047290"/>
    </source>
</evidence>
<evidence type="ECO:0000256" key="25">
    <source>
        <dbReference type="ARBA" id="ARBA00047600"/>
    </source>
</evidence>
<evidence type="ECO:0000256" key="17">
    <source>
        <dbReference type="ARBA" id="ARBA00023288"/>
    </source>
</evidence>
<keyword evidence="7" id="KW-0336">GPI-anchor</keyword>
<evidence type="ECO:0000256" key="14">
    <source>
        <dbReference type="ARBA" id="ARBA00023136"/>
    </source>
</evidence>
<dbReference type="GO" id="GO:0005886">
    <property type="term" value="C:plasma membrane"/>
    <property type="evidence" value="ECO:0007669"/>
    <property type="project" value="UniProtKB-SubCell"/>
</dbReference>
<evidence type="ECO:0000256" key="13">
    <source>
        <dbReference type="ARBA" id="ARBA00023098"/>
    </source>
</evidence>
<reference evidence="32 33" key="1">
    <citation type="submission" date="2013-11" db="EMBL/GenBank/DDBJ databases">
        <title>Genome sequencing of Stegodyphus mimosarum.</title>
        <authorList>
            <person name="Bechsgaard J."/>
        </authorList>
    </citation>
    <scope>NUCLEOTIDE SEQUENCE [LARGE SCALE GENOMIC DNA]</scope>
</reference>
<keyword evidence="9" id="KW-0732">Signal</keyword>
<evidence type="ECO:0000256" key="26">
    <source>
        <dbReference type="ARBA" id="ARBA00047779"/>
    </source>
</evidence>
<evidence type="ECO:0000256" key="19">
    <source>
        <dbReference type="ARBA" id="ARBA00032556"/>
    </source>
</evidence>
<evidence type="ECO:0000256" key="31">
    <source>
        <dbReference type="ARBA" id="ARBA00049320"/>
    </source>
</evidence>
<comment type="catalytic activity">
    <reaction evidence="25">
        <text>a 1-acyl-sn-glycero-3-phosphocholine + H2O = a 1-acyl-sn-glycerol + phosphocholine + H(+)</text>
        <dbReference type="Rhea" id="RHEA:44720"/>
        <dbReference type="ChEBI" id="CHEBI:15377"/>
        <dbReference type="ChEBI" id="CHEBI:15378"/>
        <dbReference type="ChEBI" id="CHEBI:58168"/>
        <dbReference type="ChEBI" id="CHEBI:64683"/>
        <dbReference type="ChEBI" id="CHEBI:295975"/>
    </reaction>
    <physiologicalReaction direction="left-to-right" evidence="25">
        <dbReference type="Rhea" id="RHEA:44721"/>
    </physiologicalReaction>
</comment>
<keyword evidence="15" id="KW-1015">Disulfide bond</keyword>
<evidence type="ECO:0000256" key="16">
    <source>
        <dbReference type="ARBA" id="ARBA00023180"/>
    </source>
</evidence>
<name>A0A087UBE3_STEMI</name>
<keyword evidence="16" id="KW-0325">Glycoprotein</keyword>
<protein>
    <recommendedName>
        <fullName evidence="4">glycerophosphocholine cholinephosphodiesterase</fullName>
        <ecNumber evidence="4">3.1.4.38</ecNumber>
    </recommendedName>
    <alternativeName>
        <fullName evidence="19">Choline-specific glycerophosphodiester phosphodiesterase</fullName>
    </alternativeName>
    <alternativeName>
        <fullName evidence="18">Ectonucleotide pyrophosphatase/phosphodiesterase family member 6</fullName>
    </alternativeName>
</protein>
<dbReference type="InterPro" id="IPR017850">
    <property type="entry name" value="Alkaline_phosphatase_core_sf"/>
</dbReference>
<keyword evidence="5" id="KW-1003">Cell membrane</keyword>
<dbReference type="OrthoDB" id="415411at2759"/>
<dbReference type="PANTHER" id="PTHR10151:SF66">
    <property type="entry name" value="GLYCEROPHOSPHOCHOLINE CHOLINEPHOSPHODIESTERASE ENPP6"/>
    <property type="match status" value="1"/>
</dbReference>
<evidence type="ECO:0000256" key="29">
    <source>
        <dbReference type="ARBA" id="ARBA00048703"/>
    </source>
</evidence>
<evidence type="ECO:0000256" key="12">
    <source>
        <dbReference type="ARBA" id="ARBA00022963"/>
    </source>
</evidence>
<comment type="catalytic activity">
    <reaction evidence="22">
        <text>1-(9Z-octadecenoyl)-sn-glycero-3-phosphocholine + H2O = 1-(9Z-octadecenoyl)-sn-glycerol + phosphocholine + H(+)</text>
        <dbReference type="Rhea" id="RHEA:41091"/>
        <dbReference type="ChEBI" id="CHEBI:15377"/>
        <dbReference type="ChEBI" id="CHEBI:15378"/>
        <dbReference type="ChEBI" id="CHEBI:28610"/>
        <dbReference type="ChEBI" id="CHEBI:75757"/>
        <dbReference type="ChEBI" id="CHEBI:295975"/>
    </reaction>
    <physiologicalReaction direction="left-to-right" evidence="22">
        <dbReference type="Rhea" id="RHEA:41092"/>
    </physiologicalReaction>
</comment>
<comment type="catalytic activity">
    <reaction evidence="28">
        <text>sphing-4-enine-phosphocholine + H2O = sphing-4-enine + phosphocholine + H(+)</text>
        <dbReference type="Rhea" id="RHEA:41095"/>
        <dbReference type="ChEBI" id="CHEBI:15377"/>
        <dbReference type="ChEBI" id="CHEBI:15378"/>
        <dbReference type="ChEBI" id="CHEBI:57756"/>
        <dbReference type="ChEBI" id="CHEBI:58906"/>
        <dbReference type="ChEBI" id="CHEBI:295975"/>
    </reaction>
    <physiologicalReaction direction="left-to-right" evidence="28">
        <dbReference type="Rhea" id="RHEA:41096"/>
    </physiologicalReaction>
</comment>
<evidence type="ECO:0000256" key="5">
    <source>
        <dbReference type="ARBA" id="ARBA00022475"/>
    </source>
</evidence>
<dbReference type="STRING" id="407821.A0A087UBE3"/>
<comment type="cofactor">
    <cofactor evidence="1">
        <name>Zn(2+)</name>
        <dbReference type="ChEBI" id="CHEBI:29105"/>
    </cofactor>
</comment>
<evidence type="ECO:0000256" key="20">
    <source>
        <dbReference type="ARBA" id="ARBA00046203"/>
    </source>
</evidence>
<sequence>MMYDSHYGDFFLMGPNDTASIPHWWNWAEPIWITAEKHGLRSALYWWDGCQVEIKGRRPTYCRNYKYVGYSWPTVNEDTKEALLTALDLLESDEIQLVQIYYEPIDFYGHKYGSNSVERKHAVKDVDNLLDLAQQKMATRGLDSKVNLVVVSDHGMTSTDSRGLNVINLQQIIDISDIRYMVYYGATSMILPHEGKLEKLYNAMTGVPGLKVYKKDEIPEYYHVKHSRLTLPLLLVASKNYYIRGLDIPGKSIPTGSSISLGAHGYDPYEVPDMRGIFYARGPGLRRNYISSPLQIVDIYNILCDLLGIEPLPNNGTKSTTKGMVVAMQYSLGHKLTALSLEASA</sequence>
<evidence type="ECO:0000256" key="8">
    <source>
        <dbReference type="ARBA" id="ARBA00022723"/>
    </source>
</evidence>
<gene>
    <name evidence="32" type="ORF">X975_23289</name>
</gene>
<dbReference type="EC" id="3.1.4.38" evidence="4"/>
<comment type="catalytic activity">
    <reaction evidence="26">
        <text>1-tetradecanoyl-sn-glycero-3-phosphocholine + H2O = 1-tetradecanoyl-sn-glycerol + phosphocholine + H(+)</text>
        <dbReference type="Rhea" id="RHEA:40999"/>
        <dbReference type="ChEBI" id="CHEBI:15377"/>
        <dbReference type="ChEBI" id="CHEBI:15378"/>
        <dbReference type="ChEBI" id="CHEBI:64489"/>
        <dbReference type="ChEBI" id="CHEBI:75536"/>
        <dbReference type="ChEBI" id="CHEBI:295975"/>
    </reaction>
    <physiologicalReaction direction="left-to-right" evidence="26">
        <dbReference type="Rhea" id="RHEA:41000"/>
    </physiologicalReaction>
</comment>
<evidence type="ECO:0000313" key="32">
    <source>
        <dbReference type="EMBL" id="KFM74682.1"/>
    </source>
</evidence>
<evidence type="ECO:0000256" key="9">
    <source>
        <dbReference type="ARBA" id="ARBA00022729"/>
    </source>
</evidence>
<evidence type="ECO:0000256" key="18">
    <source>
        <dbReference type="ARBA" id="ARBA00031167"/>
    </source>
</evidence>
<keyword evidence="8" id="KW-0479">Metal-binding</keyword>
<dbReference type="Gene3D" id="3.40.720.10">
    <property type="entry name" value="Alkaline Phosphatase, subunit A"/>
    <property type="match status" value="1"/>
</dbReference>
<keyword evidence="10" id="KW-0378">Hydrolase</keyword>
<keyword evidence="13" id="KW-0443">Lipid metabolism</keyword>
<comment type="catalytic activity">
    <reaction evidence="27">
        <text>1-hexadecanoyl-sn-glycero-3-phosphocholine + H2O = 1-hexadecanoyl-sn-glycerol + phosphocholine + H(+)</text>
        <dbReference type="Rhea" id="RHEA:41119"/>
        <dbReference type="ChEBI" id="CHEBI:15377"/>
        <dbReference type="ChEBI" id="CHEBI:15378"/>
        <dbReference type="ChEBI" id="CHEBI:72998"/>
        <dbReference type="ChEBI" id="CHEBI:75542"/>
        <dbReference type="ChEBI" id="CHEBI:295975"/>
    </reaction>
    <physiologicalReaction direction="left-to-right" evidence="27">
        <dbReference type="Rhea" id="RHEA:41120"/>
    </physiologicalReaction>
</comment>
<dbReference type="GO" id="GO:0046872">
    <property type="term" value="F:metal ion binding"/>
    <property type="evidence" value="ECO:0007669"/>
    <property type="project" value="UniProtKB-KW"/>
</dbReference>
<feature type="non-terminal residue" evidence="32">
    <location>
        <position position="345"/>
    </location>
</feature>
<dbReference type="AlphaFoldDB" id="A0A087UBE3"/>
<comment type="catalytic activity">
    <reaction evidence="30">
        <text>1-(9Z,12Z)-octadecadienoyl-sn-glycero-3-phosphocholine + H2O = 1-(9Z,12Z-octadecadienoyl)-sn-glycerol + phosphocholine + H(+)</text>
        <dbReference type="Rhea" id="RHEA:41115"/>
        <dbReference type="ChEBI" id="CHEBI:15377"/>
        <dbReference type="ChEBI" id="CHEBI:15378"/>
        <dbReference type="ChEBI" id="CHEBI:28733"/>
        <dbReference type="ChEBI" id="CHEBI:75561"/>
        <dbReference type="ChEBI" id="CHEBI:295975"/>
    </reaction>
    <physiologicalReaction direction="left-to-right" evidence="30">
        <dbReference type="Rhea" id="RHEA:41116"/>
    </physiologicalReaction>
</comment>
<evidence type="ECO:0000256" key="15">
    <source>
        <dbReference type="ARBA" id="ARBA00023157"/>
    </source>
</evidence>
<evidence type="ECO:0000256" key="23">
    <source>
        <dbReference type="ARBA" id="ARBA00047482"/>
    </source>
</evidence>
<comment type="catalytic activity">
    <reaction evidence="29">
        <text>sn-glycerol 3-phosphocholine + H2O = phosphocholine + glycerol + H(+)</text>
        <dbReference type="Rhea" id="RHEA:19545"/>
        <dbReference type="ChEBI" id="CHEBI:15377"/>
        <dbReference type="ChEBI" id="CHEBI:15378"/>
        <dbReference type="ChEBI" id="CHEBI:16870"/>
        <dbReference type="ChEBI" id="CHEBI:17754"/>
        <dbReference type="ChEBI" id="CHEBI:295975"/>
        <dbReference type="EC" id="3.1.4.38"/>
    </reaction>
    <physiologicalReaction direction="left-to-right" evidence="29">
        <dbReference type="Rhea" id="RHEA:19546"/>
    </physiologicalReaction>
</comment>
<comment type="catalytic activity">
    <reaction evidence="23">
        <text>glycero-2-phosphocholine + H2O = phosphocholine + glycerol + H(+)</text>
        <dbReference type="Rhea" id="RHEA:61684"/>
        <dbReference type="ChEBI" id="CHEBI:15377"/>
        <dbReference type="ChEBI" id="CHEBI:15378"/>
        <dbReference type="ChEBI" id="CHEBI:17754"/>
        <dbReference type="ChEBI" id="CHEBI:144950"/>
        <dbReference type="ChEBI" id="CHEBI:295975"/>
    </reaction>
    <physiologicalReaction direction="left-to-right" evidence="23">
        <dbReference type="Rhea" id="RHEA:61685"/>
    </physiologicalReaction>
</comment>
<comment type="catalytic activity">
    <reaction evidence="31">
        <text>1-(5Z,8Z,11Z,14Z-eicosatetraenoyl)-sn-glycero-3-phosphocholine + H2O = 1-(5Z,8Z,11Z,14Z-eicosatetraenoyl)-sn-glycerol + phosphocholine + H(+)</text>
        <dbReference type="Rhea" id="RHEA:41003"/>
        <dbReference type="ChEBI" id="CHEBI:15377"/>
        <dbReference type="ChEBI" id="CHEBI:15378"/>
        <dbReference type="ChEBI" id="CHEBI:34071"/>
        <dbReference type="ChEBI" id="CHEBI:74344"/>
        <dbReference type="ChEBI" id="CHEBI:295975"/>
    </reaction>
    <physiologicalReaction direction="left-to-right" evidence="31">
        <dbReference type="Rhea" id="RHEA:41004"/>
    </physiologicalReaction>
</comment>
<keyword evidence="14" id="KW-0472">Membrane</keyword>
<keyword evidence="12" id="KW-0442">Lipid degradation</keyword>
<proteinExistence type="inferred from homology"/>